<reference evidence="9 10" key="1">
    <citation type="journal article" date="2021" name="Comput. Struct. Biotechnol. J.">
        <title>De novo genome assembly of the potent medicinal plant Rehmannia glutinosa using nanopore technology.</title>
        <authorList>
            <person name="Ma L."/>
            <person name="Dong C."/>
            <person name="Song C."/>
            <person name="Wang X."/>
            <person name="Zheng X."/>
            <person name="Niu Y."/>
            <person name="Chen S."/>
            <person name="Feng W."/>
        </authorList>
    </citation>
    <scope>NUCLEOTIDE SEQUENCE [LARGE SCALE GENOMIC DNA]</scope>
    <source>
        <strain evidence="9">DH-2019</strain>
    </source>
</reference>
<dbReference type="Gene3D" id="3.30.465.10">
    <property type="match status" value="1"/>
</dbReference>
<protein>
    <recommendedName>
        <fullName evidence="3">L-gulonolactone oxidase</fullName>
        <ecNumber evidence="3">1.1.3.8</ecNumber>
    </recommendedName>
</protein>
<dbReference type="PROSITE" id="PS51387">
    <property type="entry name" value="FAD_PCMH"/>
    <property type="match status" value="1"/>
</dbReference>
<dbReference type="Pfam" id="PF04030">
    <property type="entry name" value="ALO"/>
    <property type="match status" value="1"/>
</dbReference>
<dbReference type="InterPro" id="IPR007173">
    <property type="entry name" value="ALO_C"/>
</dbReference>
<keyword evidence="10" id="KW-1185">Reference proteome</keyword>
<accession>A0ABR0V5W9</accession>
<proteinExistence type="inferred from homology"/>
<evidence type="ECO:0000259" key="8">
    <source>
        <dbReference type="PROSITE" id="PS51387"/>
    </source>
</evidence>
<evidence type="ECO:0000256" key="1">
    <source>
        <dbReference type="ARBA" id="ARBA00005147"/>
    </source>
</evidence>
<dbReference type="NCBIfam" id="TIGR01677">
    <property type="entry name" value="pln_FAD_oxido"/>
    <property type="match status" value="1"/>
</dbReference>
<dbReference type="InterPro" id="IPR016166">
    <property type="entry name" value="FAD-bd_PCMH"/>
</dbReference>
<keyword evidence="4" id="KW-0060">Ascorbate biosynthesis</keyword>
<dbReference type="Gene3D" id="3.30.70.2520">
    <property type="match status" value="1"/>
</dbReference>
<sequence>MATNQKIPFNKIIIFIFGLIGLTRSMPPPNPIQCNQIGCTLRNSYGVWGDRKDCHVSAAVYPATEDDLRSAVADANKNHFRVKVVSRFSHTIPKFACPTSPIGRNGSTILISTERYNTSIDVDVANRAVTADAGVGLRALIDRVEEEGLSLAAAPYWEGVSVGGVISTAAHGSSWWGKGGAVHDHVIGVRLIVAGKESEGFAKVLDLKSGDALFNAARVSLGMLGVISKVTFSLEPGFKRSITFNFTNDDGIEDEFMDHARKHEFGDIQWYPSKHTAVYRYDDRLPLNTSGDGVNDFLGFQSNFAIIAKSVRASEKAAESTRNVFAKCAMASSFLAYKKLTANGLKNNKLIFTGYPVIGHQGKMQTSGSCLYSPETNKDTTCPWDPRINGLFFFESTAIFPSTKFPDFIRDVKKLRDIIKPENLCGVDVYNGFLIRFVKKSEAFLGQSEDSVVVDFNYYRARESLTPRLNQDVWEEIEQMAFFKYGAKPHWGKNRKVAFLGVGKKYVDFGKFVGAKSVLDPESVFSSEWSDEILFGRKGGVKEDGCGLEGECVCSEDRHCSPGNGYFCREGRVYGEARVCRYSSSSLS</sequence>
<dbReference type="EC" id="1.1.3.8" evidence="3"/>
<dbReference type="InterPro" id="IPR055154">
    <property type="entry name" value="GULLO2-like_C"/>
</dbReference>
<dbReference type="SUPFAM" id="SSF56176">
    <property type="entry name" value="FAD-binding/transporter-associated domain-like"/>
    <property type="match status" value="1"/>
</dbReference>
<evidence type="ECO:0000256" key="3">
    <source>
        <dbReference type="ARBA" id="ARBA00013121"/>
    </source>
</evidence>
<evidence type="ECO:0000256" key="6">
    <source>
        <dbReference type="ARBA" id="ARBA00048083"/>
    </source>
</evidence>
<comment type="pathway">
    <text evidence="1">Cofactor biosynthesis; L-ascorbate biosynthesis.</text>
</comment>
<dbReference type="InterPro" id="IPR010030">
    <property type="entry name" value="GULO_Plant"/>
</dbReference>
<dbReference type="InterPro" id="IPR006094">
    <property type="entry name" value="Oxid_FAD_bind_N"/>
</dbReference>
<keyword evidence="7" id="KW-0732">Signal</keyword>
<feature type="chain" id="PRO_5045082457" description="L-gulonolactone oxidase" evidence="7">
    <location>
        <begin position="26"/>
        <end position="588"/>
    </location>
</feature>
<evidence type="ECO:0000313" key="10">
    <source>
        <dbReference type="Proteomes" id="UP001318860"/>
    </source>
</evidence>
<organism evidence="9 10">
    <name type="scientific">Rehmannia glutinosa</name>
    <name type="common">Chinese foxglove</name>
    <dbReference type="NCBI Taxonomy" id="99300"/>
    <lineage>
        <taxon>Eukaryota</taxon>
        <taxon>Viridiplantae</taxon>
        <taxon>Streptophyta</taxon>
        <taxon>Embryophyta</taxon>
        <taxon>Tracheophyta</taxon>
        <taxon>Spermatophyta</taxon>
        <taxon>Magnoliopsida</taxon>
        <taxon>eudicotyledons</taxon>
        <taxon>Gunneridae</taxon>
        <taxon>Pentapetalae</taxon>
        <taxon>asterids</taxon>
        <taxon>lamiids</taxon>
        <taxon>Lamiales</taxon>
        <taxon>Orobanchaceae</taxon>
        <taxon>Rehmannieae</taxon>
        <taxon>Rehmannia</taxon>
    </lineage>
</organism>
<comment type="catalytic activity">
    <reaction evidence="6">
        <text>L-gulono-1,4-lactone + O2 = L-ascorbate + H2O2 + H(+)</text>
        <dbReference type="Rhea" id="RHEA:32363"/>
        <dbReference type="ChEBI" id="CHEBI:15378"/>
        <dbReference type="ChEBI" id="CHEBI:15379"/>
        <dbReference type="ChEBI" id="CHEBI:16240"/>
        <dbReference type="ChEBI" id="CHEBI:17587"/>
        <dbReference type="ChEBI" id="CHEBI:38290"/>
        <dbReference type="EC" id="1.1.3.8"/>
    </reaction>
</comment>
<dbReference type="Proteomes" id="UP001318860">
    <property type="component" value="Unassembled WGS sequence"/>
</dbReference>
<feature type="signal peptide" evidence="7">
    <location>
        <begin position="1"/>
        <end position="25"/>
    </location>
</feature>
<dbReference type="Pfam" id="PF01565">
    <property type="entry name" value="FAD_binding_4"/>
    <property type="match status" value="1"/>
</dbReference>
<evidence type="ECO:0000256" key="7">
    <source>
        <dbReference type="SAM" id="SignalP"/>
    </source>
</evidence>
<dbReference type="InterPro" id="IPR036318">
    <property type="entry name" value="FAD-bd_PCMH-like_sf"/>
</dbReference>
<gene>
    <name evidence="9" type="ORF">DH2020_036555</name>
</gene>
<evidence type="ECO:0000256" key="2">
    <source>
        <dbReference type="ARBA" id="ARBA00005466"/>
    </source>
</evidence>
<dbReference type="EMBL" id="JABTTQ020001619">
    <property type="protein sequence ID" value="KAK6129689.1"/>
    <property type="molecule type" value="Genomic_DNA"/>
</dbReference>
<keyword evidence="5" id="KW-0560">Oxidoreductase</keyword>
<dbReference type="PANTHER" id="PTHR13878:SF125">
    <property type="entry name" value="L-GULONOLACTONE OXIDASE 3"/>
    <property type="match status" value="1"/>
</dbReference>
<evidence type="ECO:0000256" key="5">
    <source>
        <dbReference type="ARBA" id="ARBA00023002"/>
    </source>
</evidence>
<evidence type="ECO:0000256" key="4">
    <source>
        <dbReference type="ARBA" id="ARBA00022644"/>
    </source>
</evidence>
<dbReference type="InterPro" id="IPR050432">
    <property type="entry name" value="FAD-linked_Oxidoreductases_BP"/>
</dbReference>
<dbReference type="InterPro" id="IPR016169">
    <property type="entry name" value="FAD-bd_PCMH_sub2"/>
</dbReference>
<name>A0ABR0V5W9_REHGL</name>
<dbReference type="PANTHER" id="PTHR13878">
    <property type="entry name" value="GULONOLACTONE OXIDASE"/>
    <property type="match status" value="1"/>
</dbReference>
<comment type="similarity">
    <text evidence="2">Belongs to the oxygen-dependent FAD-linked oxidoreductase family.</text>
</comment>
<dbReference type="Pfam" id="PF22906">
    <property type="entry name" value="GULLO2-like_3rd"/>
    <property type="match status" value="1"/>
</dbReference>
<evidence type="ECO:0000313" key="9">
    <source>
        <dbReference type="EMBL" id="KAK6129689.1"/>
    </source>
</evidence>
<comment type="caution">
    <text evidence="9">The sequence shown here is derived from an EMBL/GenBank/DDBJ whole genome shotgun (WGS) entry which is preliminary data.</text>
</comment>
<feature type="domain" description="FAD-binding PCMH-type" evidence="8">
    <location>
        <begin position="52"/>
        <end position="237"/>
    </location>
</feature>